<dbReference type="SUPFAM" id="SSF57889">
    <property type="entry name" value="Cysteine-rich domain"/>
    <property type="match status" value="1"/>
</dbReference>
<gene>
    <name evidence="7" type="ORF">NEZAVI_LOCUS485</name>
</gene>
<dbReference type="InterPro" id="IPR002219">
    <property type="entry name" value="PKC_DAG/PE"/>
</dbReference>
<feature type="domain" description="Phorbol-ester/DAG-type" evidence="6">
    <location>
        <begin position="734"/>
        <end position="785"/>
    </location>
</feature>
<feature type="compositionally biased region" description="Basic residues" evidence="3">
    <location>
        <begin position="602"/>
        <end position="625"/>
    </location>
</feature>
<dbReference type="Gene3D" id="3.30.60.20">
    <property type="match status" value="1"/>
</dbReference>
<feature type="region of interest" description="Disordered" evidence="3">
    <location>
        <begin position="95"/>
        <end position="161"/>
    </location>
</feature>
<dbReference type="PROSITE" id="PS50004">
    <property type="entry name" value="C2"/>
    <property type="match status" value="1"/>
</dbReference>
<evidence type="ECO:0000313" key="7">
    <source>
        <dbReference type="EMBL" id="CAH1389001.1"/>
    </source>
</evidence>
<dbReference type="SMART" id="SM00239">
    <property type="entry name" value="C2"/>
    <property type="match status" value="1"/>
</dbReference>
<dbReference type="CDD" id="cd08678">
    <property type="entry name" value="C2_C21orf25-like"/>
    <property type="match status" value="1"/>
</dbReference>
<evidence type="ECO:0000256" key="4">
    <source>
        <dbReference type="SAM" id="Phobius"/>
    </source>
</evidence>
<evidence type="ECO:0000256" key="2">
    <source>
        <dbReference type="ARBA" id="ARBA00022833"/>
    </source>
</evidence>
<dbReference type="CDD" id="cd20831">
    <property type="entry name" value="C1_dGM13116p-like"/>
    <property type="match status" value="1"/>
</dbReference>
<dbReference type="InterPro" id="IPR039934">
    <property type="entry name" value="C2CD2/C2CD2L"/>
</dbReference>
<keyword evidence="4" id="KW-1133">Transmembrane helix</keyword>
<dbReference type="OrthoDB" id="9976063at2759"/>
<keyword evidence="4" id="KW-0472">Membrane</keyword>
<dbReference type="PROSITE" id="PS00479">
    <property type="entry name" value="ZF_DAG_PE_1"/>
    <property type="match status" value="1"/>
</dbReference>
<reference evidence="7" key="1">
    <citation type="submission" date="2022-01" db="EMBL/GenBank/DDBJ databases">
        <authorList>
            <person name="King R."/>
        </authorList>
    </citation>
    <scope>NUCLEOTIDE SEQUENCE</scope>
</reference>
<organism evidence="7 8">
    <name type="scientific">Nezara viridula</name>
    <name type="common">Southern green stink bug</name>
    <name type="synonym">Cimex viridulus</name>
    <dbReference type="NCBI Taxonomy" id="85310"/>
    <lineage>
        <taxon>Eukaryota</taxon>
        <taxon>Metazoa</taxon>
        <taxon>Ecdysozoa</taxon>
        <taxon>Arthropoda</taxon>
        <taxon>Hexapoda</taxon>
        <taxon>Insecta</taxon>
        <taxon>Pterygota</taxon>
        <taxon>Neoptera</taxon>
        <taxon>Paraneoptera</taxon>
        <taxon>Hemiptera</taxon>
        <taxon>Heteroptera</taxon>
        <taxon>Panheteroptera</taxon>
        <taxon>Pentatomomorpha</taxon>
        <taxon>Pentatomoidea</taxon>
        <taxon>Pentatomidae</taxon>
        <taxon>Pentatominae</taxon>
        <taxon>Nezara</taxon>
    </lineage>
</organism>
<dbReference type="Gene3D" id="2.60.40.150">
    <property type="entry name" value="C2 domain"/>
    <property type="match status" value="1"/>
</dbReference>
<protein>
    <submittedName>
        <fullName evidence="7">Uncharacterized protein</fullName>
    </submittedName>
</protein>
<evidence type="ECO:0000256" key="3">
    <source>
        <dbReference type="SAM" id="MobiDB-lite"/>
    </source>
</evidence>
<dbReference type="PROSITE" id="PS50081">
    <property type="entry name" value="ZF_DAG_PE_2"/>
    <property type="match status" value="1"/>
</dbReference>
<dbReference type="SMART" id="SM00109">
    <property type="entry name" value="C1"/>
    <property type="match status" value="1"/>
</dbReference>
<sequence>MADLIPIPIWNWVSKAWRSMEDLADKIDDLICTFEGGSDTTMDTIAMYMFGWMLVGLIVLGVGRYAYARFIRTKDVKEKSDTSEVTTPVLKTDVSTTDSTKPLVKESSKPVASGGKYVPPTPPVRKRLGSKSGAGVVRPTGLVKSKSSSMTHPPPTATGAESESVKWVNELFLWLYTDLVVVNELLNAWILSLNEFTKKSVAEHGVGVEFVRVLPETPPPSVSNVFCECAPNDDVTITCDCEATPALQVKAFRQKSEKVEVSHYRLNVNRFRARLNIVAITEKLLVDIKCDGWPEIKVSLAQVGSIKNNLDESQLQDVICEIVTTALRQTSLNYNLSQYPNCPRLVRHPVSPAHLLPLHYDSMLGGDKVNRRLLVKVIKANGLGASQGCKDPYCIVEVDEPAQKNQTAAKRDTNNPSWEEHFLFDITDHTTEILLEVYDKFQGGNKFLGLGIVSMDELYTNPSQRQIISLQSAPYHEEPVSGTLTVEFLLIEGADLPATGDKPFKIKETLRSVSPSGQMVTKTRTTLTQPVDRLTNGGDGITDLALKEIERTRGSQPNKSTLIIHSVQRTPQSPQQQILKPGSNAPAPVENTTALEENERGRSRKKKRDFFGTLRRRLNRSKTRSRSVGPGTEGNELVDPLARSVSADRARDPSLLSTGSYLSVPGLREGSARSSLSEASGISGASSRTYVNEASTLVLETVENGIKKYYLVPLSMAQKSKWKKKGTKLHIFNDHTFIAKHLQGGTLCQVCKKALPRRLGKQGYECRDCQLKCHKHCHVKAETTCPTSNIHNIELCSVTQSPFFTRKLETKPSLTVPK</sequence>
<keyword evidence="8" id="KW-1185">Reference proteome</keyword>
<dbReference type="PANTHER" id="PTHR21119">
    <property type="entry name" value="C2 DOMAIN-CONTAINING PROTEIN"/>
    <property type="match status" value="1"/>
</dbReference>
<dbReference type="PANTHER" id="PTHR21119:SF5">
    <property type="entry name" value="C2 DOMAIN-CONTAINING PROTEIN"/>
    <property type="match status" value="1"/>
</dbReference>
<dbReference type="Proteomes" id="UP001152798">
    <property type="component" value="Chromosome 1"/>
</dbReference>
<name>A0A9P0E7T2_NEZVI</name>
<feature type="compositionally biased region" description="Polar residues" evidence="3">
    <location>
        <begin position="568"/>
        <end position="578"/>
    </location>
</feature>
<evidence type="ECO:0000259" key="6">
    <source>
        <dbReference type="PROSITE" id="PS50081"/>
    </source>
</evidence>
<dbReference type="EMBL" id="OV725077">
    <property type="protein sequence ID" value="CAH1389001.1"/>
    <property type="molecule type" value="Genomic_DNA"/>
</dbReference>
<proteinExistence type="predicted"/>
<dbReference type="InterPro" id="IPR046349">
    <property type="entry name" value="C1-like_sf"/>
</dbReference>
<dbReference type="Pfam" id="PF00130">
    <property type="entry name" value="C1_1"/>
    <property type="match status" value="1"/>
</dbReference>
<evidence type="ECO:0000259" key="5">
    <source>
        <dbReference type="PROSITE" id="PS50004"/>
    </source>
</evidence>
<keyword evidence="4" id="KW-0812">Transmembrane</keyword>
<evidence type="ECO:0000313" key="8">
    <source>
        <dbReference type="Proteomes" id="UP001152798"/>
    </source>
</evidence>
<keyword evidence="1" id="KW-0479">Metal-binding</keyword>
<dbReference type="AlphaFoldDB" id="A0A9P0E7T2"/>
<keyword evidence="2" id="KW-0862">Zinc</keyword>
<feature type="region of interest" description="Disordered" evidence="3">
    <location>
        <begin position="568"/>
        <end position="640"/>
    </location>
</feature>
<dbReference type="InterPro" id="IPR000008">
    <property type="entry name" value="C2_dom"/>
</dbReference>
<dbReference type="GO" id="GO:0046872">
    <property type="term" value="F:metal ion binding"/>
    <property type="evidence" value="ECO:0007669"/>
    <property type="project" value="UniProtKB-KW"/>
</dbReference>
<evidence type="ECO:0000256" key="1">
    <source>
        <dbReference type="ARBA" id="ARBA00022723"/>
    </source>
</evidence>
<feature type="domain" description="C2" evidence="5">
    <location>
        <begin position="350"/>
        <end position="468"/>
    </location>
</feature>
<accession>A0A9P0E7T2</accession>
<feature type="transmembrane region" description="Helical" evidence="4">
    <location>
        <begin position="45"/>
        <end position="67"/>
    </location>
</feature>
<dbReference type="SUPFAM" id="SSF49562">
    <property type="entry name" value="C2 domain (Calcium/lipid-binding domain, CaLB)"/>
    <property type="match status" value="1"/>
</dbReference>
<dbReference type="Pfam" id="PF00168">
    <property type="entry name" value="C2"/>
    <property type="match status" value="1"/>
</dbReference>
<dbReference type="InterPro" id="IPR035892">
    <property type="entry name" value="C2_domain_sf"/>
</dbReference>